<feature type="region of interest" description="Disordered" evidence="1">
    <location>
        <begin position="1"/>
        <end position="48"/>
    </location>
</feature>
<name>A0ABP8NBL8_9BACT</name>
<organism evidence="2 3">
    <name type="scientific">Nibrella saemangeumensis</name>
    <dbReference type="NCBI Taxonomy" id="1084526"/>
    <lineage>
        <taxon>Bacteria</taxon>
        <taxon>Pseudomonadati</taxon>
        <taxon>Bacteroidota</taxon>
        <taxon>Cytophagia</taxon>
        <taxon>Cytophagales</taxon>
        <taxon>Spirosomataceae</taxon>
        <taxon>Nibrella</taxon>
    </lineage>
</organism>
<comment type="caution">
    <text evidence="2">The sequence shown here is derived from an EMBL/GenBank/DDBJ whole genome shotgun (WGS) entry which is preliminary data.</text>
</comment>
<accession>A0ABP8NBL8</accession>
<reference evidence="3" key="1">
    <citation type="journal article" date="2019" name="Int. J. Syst. Evol. Microbiol.">
        <title>The Global Catalogue of Microorganisms (GCM) 10K type strain sequencing project: providing services to taxonomists for standard genome sequencing and annotation.</title>
        <authorList>
            <consortium name="The Broad Institute Genomics Platform"/>
            <consortium name="The Broad Institute Genome Sequencing Center for Infectious Disease"/>
            <person name="Wu L."/>
            <person name="Ma J."/>
        </authorList>
    </citation>
    <scope>NUCLEOTIDE SEQUENCE [LARGE SCALE GENOMIC DNA]</scope>
    <source>
        <strain evidence="3">JCM 17927</strain>
    </source>
</reference>
<gene>
    <name evidence="2" type="ORF">GCM10023189_44160</name>
</gene>
<dbReference type="Proteomes" id="UP001501175">
    <property type="component" value="Unassembled WGS sequence"/>
</dbReference>
<feature type="compositionally biased region" description="Basic and acidic residues" evidence="1">
    <location>
        <begin position="16"/>
        <end position="27"/>
    </location>
</feature>
<dbReference type="EMBL" id="BAABHD010000077">
    <property type="protein sequence ID" value="GAA4464625.1"/>
    <property type="molecule type" value="Genomic_DNA"/>
</dbReference>
<sequence length="48" mass="5156">MVKNKNAESAQRSGKVRKENYANRAEDLASSASNKKPSIKASIHAGLV</sequence>
<evidence type="ECO:0000256" key="1">
    <source>
        <dbReference type="SAM" id="MobiDB-lite"/>
    </source>
</evidence>
<protein>
    <submittedName>
        <fullName evidence="2">Uncharacterized protein</fullName>
    </submittedName>
</protein>
<keyword evidence="3" id="KW-1185">Reference proteome</keyword>
<evidence type="ECO:0000313" key="2">
    <source>
        <dbReference type="EMBL" id="GAA4464625.1"/>
    </source>
</evidence>
<evidence type="ECO:0000313" key="3">
    <source>
        <dbReference type="Proteomes" id="UP001501175"/>
    </source>
</evidence>
<proteinExistence type="predicted"/>